<dbReference type="Proteomes" id="UP001142374">
    <property type="component" value="Unassembled WGS sequence"/>
</dbReference>
<name>A0A9X2LFN1_9ACTN</name>
<evidence type="ECO:0000256" key="1">
    <source>
        <dbReference type="SAM" id="MobiDB-lite"/>
    </source>
</evidence>
<protein>
    <submittedName>
        <fullName evidence="2">Uncharacterized protein</fullName>
    </submittedName>
</protein>
<proteinExistence type="predicted"/>
<gene>
    <name evidence="2" type="ORF">NQU55_11645</name>
</gene>
<accession>A0A9X2LFN1</accession>
<dbReference type="RefSeq" id="WP_240976166.1">
    <property type="nucleotide sequence ID" value="NZ_JAATER010000030.1"/>
</dbReference>
<reference evidence="2" key="1">
    <citation type="submission" date="2022-06" db="EMBL/GenBank/DDBJ databases">
        <title>WGS of actinobacteria.</title>
        <authorList>
            <person name="Thawai C."/>
        </authorList>
    </citation>
    <scope>NUCLEOTIDE SEQUENCE</scope>
    <source>
        <strain evidence="2">AA8</strain>
    </source>
</reference>
<feature type="compositionally biased region" description="Polar residues" evidence="1">
    <location>
        <begin position="63"/>
        <end position="72"/>
    </location>
</feature>
<dbReference type="AlphaFoldDB" id="A0A9X2LFN1"/>
<feature type="region of interest" description="Disordered" evidence="1">
    <location>
        <begin position="63"/>
        <end position="85"/>
    </location>
</feature>
<comment type="caution">
    <text evidence="2">The sequence shown here is derived from an EMBL/GenBank/DDBJ whole genome shotgun (WGS) entry which is preliminary data.</text>
</comment>
<dbReference type="EMBL" id="JANIID010000008">
    <property type="protein sequence ID" value="MCQ8770432.1"/>
    <property type="molecule type" value="Genomic_DNA"/>
</dbReference>
<organism evidence="2 3">
    <name type="scientific">Streptomyces telluris</name>
    <dbReference type="NCBI Taxonomy" id="2720021"/>
    <lineage>
        <taxon>Bacteria</taxon>
        <taxon>Bacillati</taxon>
        <taxon>Actinomycetota</taxon>
        <taxon>Actinomycetes</taxon>
        <taxon>Kitasatosporales</taxon>
        <taxon>Streptomycetaceae</taxon>
        <taxon>Streptomyces</taxon>
    </lineage>
</organism>
<sequence length="85" mass="9751">MRNEAGRLLDHTDRHRGRIDIADARLRFRFLFRRVTLGKLPTGWAAEARTIVTHCRPLAANTRQWATPVSENGEQEADSKEEGPR</sequence>
<keyword evidence="3" id="KW-1185">Reference proteome</keyword>
<evidence type="ECO:0000313" key="2">
    <source>
        <dbReference type="EMBL" id="MCQ8770432.1"/>
    </source>
</evidence>
<evidence type="ECO:0000313" key="3">
    <source>
        <dbReference type="Proteomes" id="UP001142374"/>
    </source>
</evidence>